<dbReference type="Proteomes" id="UP001372338">
    <property type="component" value="Unassembled WGS sequence"/>
</dbReference>
<evidence type="ECO:0000313" key="3">
    <source>
        <dbReference type="EMBL" id="KAK7281773.1"/>
    </source>
</evidence>
<gene>
    <name evidence="3" type="ORF">RIF29_10037</name>
</gene>
<evidence type="ECO:0000256" key="1">
    <source>
        <dbReference type="ARBA" id="ARBA00004141"/>
    </source>
</evidence>
<protein>
    <submittedName>
        <fullName evidence="3">Uncharacterized protein</fullName>
    </submittedName>
</protein>
<dbReference type="Pfam" id="PF05758">
    <property type="entry name" value="Ycf1"/>
    <property type="match status" value="1"/>
</dbReference>
<accession>A0AAN9FYM4</accession>
<comment type="caution">
    <text evidence="3">The sequence shown here is derived from an EMBL/GenBank/DDBJ whole genome shotgun (WGS) entry which is preliminary data.</text>
</comment>
<dbReference type="GO" id="GO:0016020">
    <property type="term" value="C:membrane"/>
    <property type="evidence" value="ECO:0007669"/>
    <property type="project" value="UniProtKB-SubCell"/>
</dbReference>
<dbReference type="AlphaFoldDB" id="A0AAN9FYM4"/>
<name>A0AAN9FYM4_CROPI</name>
<organism evidence="3 4">
    <name type="scientific">Crotalaria pallida</name>
    <name type="common">Smooth rattlebox</name>
    <name type="synonym">Crotalaria striata</name>
    <dbReference type="NCBI Taxonomy" id="3830"/>
    <lineage>
        <taxon>Eukaryota</taxon>
        <taxon>Viridiplantae</taxon>
        <taxon>Streptophyta</taxon>
        <taxon>Embryophyta</taxon>
        <taxon>Tracheophyta</taxon>
        <taxon>Spermatophyta</taxon>
        <taxon>Magnoliopsida</taxon>
        <taxon>eudicotyledons</taxon>
        <taxon>Gunneridae</taxon>
        <taxon>Pentapetalae</taxon>
        <taxon>rosids</taxon>
        <taxon>fabids</taxon>
        <taxon>Fabales</taxon>
        <taxon>Fabaceae</taxon>
        <taxon>Papilionoideae</taxon>
        <taxon>50 kb inversion clade</taxon>
        <taxon>genistoids sensu lato</taxon>
        <taxon>core genistoids</taxon>
        <taxon>Crotalarieae</taxon>
        <taxon>Crotalaria</taxon>
    </lineage>
</organism>
<sequence length="88" mass="10277">MFRDIFESISRLKSSSYDDDVLPLMDENDSADLVPGFDDTYNNTNEDADNTENKKELALIRYSQQPDFRRDIIKGSIRAQRRQSKSIR</sequence>
<reference evidence="3 4" key="1">
    <citation type="submission" date="2024-01" db="EMBL/GenBank/DDBJ databases">
        <title>The genomes of 5 underutilized Papilionoideae crops provide insights into root nodulation and disease resistanc.</title>
        <authorList>
            <person name="Yuan L."/>
        </authorList>
    </citation>
    <scope>NUCLEOTIDE SEQUENCE [LARGE SCALE GENOMIC DNA]</scope>
    <source>
        <strain evidence="3">ZHUSHIDOU_FW_LH</strain>
        <tissue evidence="3">Leaf</tissue>
    </source>
</reference>
<feature type="region of interest" description="Disordered" evidence="2">
    <location>
        <begin position="33"/>
        <end position="52"/>
    </location>
</feature>
<evidence type="ECO:0000256" key="2">
    <source>
        <dbReference type="SAM" id="MobiDB-lite"/>
    </source>
</evidence>
<keyword evidence="4" id="KW-1185">Reference proteome</keyword>
<proteinExistence type="predicted"/>
<evidence type="ECO:0000313" key="4">
    <source>
        <dbReference type="Proteomes" id="UP001372338"/>
    </source>
</evidence>
<comment type="subcellular location">
    <subcellularLocation>
        <location evidence="1">Membrane</location>
        <topology evidence="1">Multi-pass membrane protein</topology>
    </subcellularLocation>
</comment>
<dbReference type="EMBL" id="JAYWIO010000002">
    <property type="protein sequence ID" value="KAK7281773.1"/>
    <property type="molecule type" value="Genomic_DNA"/>
</dbReference>
<dbReference type="InterPro" id="IPR008896">
    <property type="entry name" value="TIC214"/>
</dbReference>